<gene>
    <name evidence="19" type="ORF">CARUB_v10021839mg</name>
</gene>
<dbReference type="PROSITE" id="PS50011">
    <property type="entry name" value="PROTEIN_KINASE_DOM"/>
    <property type="match status" value="1"/>
</dbReference>
<dbReference type="SUPFAM" id="SSF56112">
    <property type="entry name" value="Protein kinase-like (PK-like)"/>
    <property type="match status" value="1"/>
</dbReference>
<keyword evidence="20" id="KW-1185">Reference proteome</keyword>
<dbReference type="CDD" id="cd14066">
    <property type="entry name" value="STKc_IRAK"/>
    <property type="match status" value="1"/>
</dbReference>
<keyword evidence="9 15" id="KW-0067">ATP-binding</keyword>
<dbReference type="AlphaFoldDB" id="R0HWS9"/>
<sequence>MSISLLFIITFVVFSVANLPSCFSADQQYEECRLPLTCGSRQQVFESNTTYPFWGSNKPRSCGTSPFELSCENNQSLTLDIGDLKLRVRSVNLTDQVITVVDESLLDGNCSQILNFTGEKEFTISTSTAKIDLFECRENVSSLSNISCLTSNDRQKTYHVFGQSYTHVNSCVKVGEIPMLQAAKNDLYLSNDSNGALDRALEQGFDLKYNIQTQVCEDCTTSGGICGSGSGNFQCLCEDKPHKSSCHDNQDRGPSPPNFFVFFFSLFHHIPCDSTNNSEIHKRCSGPFSCSNQKELFYPFWIAGREDCGHPDFKLDDCSAGFPEFSLSSVKFRILEADYITGIIRLARLDYTEDICPDHPIDAPFNGSILPFANNTKLLTIYSQCTKDLSALVSSNVKELACGDDNGDEIRYYVTRDLSFSPLDPISTLLNEFERYCDRNVSIPVSGPTLNTLQLTWSRDNLKKAFEDGFQLGPNQECPKCIESGGACGYNQSSSSFTCYYMEEQHKGLSPGALAGIVVVSISGLAILTLACLGCACLVCSIRQRRKKSNNPRKKILDDSRQQYLKALIPLKHYNYVQIKKITKSFAEVVGKGGFGTVYKGILCDGRIVAVKILKDSQGNGEDFINEVASMSKTSHVNIVNLLGFCSEGSKRAIIYEFMENGSLDKFISSKKSSIMDWGELYRIALGVARGLEYLHHGCRTRIVHFDIKPQNVLLDDNLCPKVSDFGLAKLCEKKESILSLLDTRGTIGYIAPELFSRMYGRVSHKSDVYSYGMLVLEMIGAKNKPPSEDSASNQSSIYFPEWIYKDLENQDNGRLLENDINSGEEELVKKMTLVGLWCIQSSPSDRPSMDRVVEMMEGNLNALEVPPRPVFQIPVAPLQESSTISEDVSAYTEICSVNIT</sequence>
<evidence type="ECO:0000256" key="6">
    <source>
        <dbReference type="ARBA" id="ARBA00022729"/>
    </source>
</evidence>
<feature type="chain" id="PRO_5004342000" description="non-specific serine/threonine protein kinase" evidence="17">
    <location>
        <begin position="18"/>
        <end position="901"/>
    </location>
</feature>
<keyword evidence="4" id="KW-0808">Transferase</keyword>
<dbReference type="Pfam" id="PF07714">
    <property type="entry name" value="PK_Tyr_Ser-Thr"/>
    <property type="match status" value="1"/>
</dbReference>
<keyword evidence="12" id="KW-0325">Glycoprotein</keyword>
<evidence type="ECO:0000256" key="17">
    <source>
        <dbReference type="SAM" id="SignalP"/>
    </source>
</evidence>
<dbReference type="SMART" id="SM00220">
    <property type="entry name" value="S_TKc"/>
    <property type="match status" value="1"/>
</dbReference>
<keyword evidence="6 17" id="KW-0732">Signal</keyword>
<feature type="domain" description="Protein kinase" evidence="18">
    <location>
        <begin position="584"/>
        <end position="872"/>
    </location>
</feature>
<dbReference type="GO" id="GO:0004674">
    <property type="term" value="F:protein serine/threonine kinase activity"/>
    <property type="evidence" value="ECO:0007669"/>
    <property type="project" value="UniProtKB-KW"/>
</dbReference>
<keyword evidence="8" id="KW-0418">Kinase</keyword>
<dbReference type="PROSITE" id="PS00107">
    <property type="entry name" value="PROTEIN_KINASE_ATP"/>
    <property type="match status" value="1"/>
</dbReference>
<dbReference type="GO" id="GO:0016020">
    <property type="term" value="C:membrane"/>
    <property type="evidence" value="ECO:0007669"/>
    <property type="project" value="UniProtKB-SubCell"/>
</dbReference>
<dbReference type="EMBL" id="KB870806">
    <property type="protein sequence ID" value="EOA34319.1"/>
    <property type="molecule type" value="Genomic_DNA"/>
</dbReference>
<dbReference type="GO" id="GO:0030247">
    <property type="term" value="F:polysaccharide binding"/>
    <property type="evidence" value="ECO:0007669"/>
    <property type="project" value="InterPro"/>
</dbReference>
<evidence type="ECO:0000256" key="4">
    <source>
        <dbReference type="ARBA" id="ARBA00022679"/>
    </source>
</evidence>
<evidence type="ECO:0000256" key="8">
    <source>
        <dbReference type="ARBA" id="ARBA00022777"/>
    </source>
</evidence>
<proteinExistence type="predicted"/>
<comment type="subcellular location">
    <subcellularLocation>
        <location evidence="1">Membrane</location>
        <topology evidence="1">Single-pass type I membrane protein</topology>
    </subcellularLocation>
</comment>
<keyword evidence="5 16" id="KW-0812">Transmembrane</keyword>
<comment type="catalytic activity">
    <reaction evidence="13">
        <text>L-threonyl-[protein] + ATP = O-phospho-L-threonyl-[protein] + ADP + H(+)</text>
        <dbReference type="Rhea" id="RHEA:46608"/>
        <dbReference type="Rhea" id="RHEA-COMP:11060"/>
        <dbReference type="Rhea" id="RHEA-COMP:11605"/>
        <dbReference type="ChEBI" id="CHEBI:15378"/>
        <dbReference type="ChEBI" id="CHEBI:30013"/>
        <dbReference type="ChEBI" id="CHEBI:30616"/>
        <dbReference type="ChEBI" id="CHEBI:61977"/>
        <dbReference type="ChEBI" id="CHEBI:456216"/>
        <dbReference type="EC" id="2.7.11.1"/>
    </reaction>
</comment>
<dbReference type="InterPro" id="IPR025287">
    <property type="entry name" value="WAK_GUB"/>
</dbReference>
<evidence type="ECO:0000256" key="1">
    <source>
        <dbReference type="ARBA" id="ARBA00004479"/>
    </source>
</evidence>
<feature type="binding site" evidence="15">
    <location>
        <position position="612"/>
    </location>
    <ligand>
        <name>ATP</name>
        <dbReference type="ChEBI" id="CHEBI:30616"/>
    </ligand>
</feature>
<evidence type="ECO:0000256" key="3">
    <source>
        <dbReference type="ARBA" id="ARBA00022527"/>
    </source>
</evidence>
<organism evidence="19 20">
    <name type="scientific">Capsella rubella</name>
    <dbReference type="NCBI Taxonomy" id="81985"/>
    <lineage>
        <taxon>Eukaryota</taxon>
        <taxon>Viridiplantae</taxon>
        <taxon>Streptophyta</taxon>
        <taxon>Embryophyta</taxon>
        <taxon>Tracheophyta</taxon>
        <taxon>Spermatophyta</taxon>
        <taxon>Magnoliopsida</taxon>
        <taxon>eudicotyledons</taxon>
        <taxon>Gunneridae</taxon>
        <taxon>Pentapetalae</taxon>
        <taxon>rosids</taxon>
        <taxon>malvids</taxon>
        <taxon>Brassicales</taxon>
        <taxon>Brassicaceae</taxon>
        <taxon>Camelineae</taxon>
        <taxon>Capsella</taxon>
    </lineage>
</organism>
<name>R0HWS9_9BRAS</name>
<dbReference type="eggNOG" id="KOG1187">
    <property type="taxonomic scope" value="Eukaryota"/>
</dbReference>
<dbReference type="InterPro" id="IPR001245">
    <property type="entry name" value="Ser-Thr/Tyr_kinase_cat_dom"/>
</dbReference>
<dbReference type="InterPro" id="IPR008271">
    <property type="entry name" value="Ser/Thr_kinase_AS"/>
</dbReference>
<dbReference type="PANTHER" id="PTHR27009">
    <property type="entry name" value="RUST RESISTANCE KINASE LR10-RELATED"/>
    <property type="match status" value="1"/>
</dbReference>
<dbReference type="Pfam" id="PF14380">
    <property type="entry name" value="WAK_assoc"/>
    <property type="match status" value="2"/>
</dbReference>
<evidence type="ECO:0000256" key="2">
    <source>
        <dbReference type="ARBA" id="ARBA00012513"/>
    </source>
</evidence>
<dbReference type="FunFam" id="3.30.200.20:FF:000644">
    <property type="entry name" value="Suppressor of npr1-1 constitutive 4"/>
    <property type="match status" value="1"/>
</dbReference>
<evidence type="ECO:0000256" key="12">
    <source>
        <dbReference type="ARBA" id="ARBA00023180"/>
    </source>
</evidence>
<keyword evidence="7 15" id="KW-0547">Nucleotide-binding</keyword>
<evidence type="ECO:0000256" key="5">
    <source>
        <dbReference type="ARBA" id="ARBA00022692"/>
    </source>
</evidence>
<comment type="catalytic activity">
    <reaction evidence="14">
        <text>L-seryl-[protein] + ATP = O-phospho-L-seryl-[protein] + ADP + H(+)</text>
        <dbReference type="Rhea" id="RHEA:17989"/>
        <dbReference type="Rhea" id="RHEA-COMP:9863"/>
        <dbReference type="Rhea" id="RHEA-COMP:11604"/>
        <dbReference type="ChEBI" id="CHEBI:15378"/>
        <dbReference type="ChEBI" id="CHEBI:29999"/>
        <dbReference type="ChEBI" id="CHEBI:30616"/>
        <dbReference type="ChEBI" id="CHEBI:83421"/>
        <dbReference type="ChEBI" id="CHEBI:456216"/>
        <dbReference type="EC" id="2.7.11.1"/>
    </reaction>
</comment>
<evidence type="ECO:0000256" key="11">
    <source>
        <dbReference type="ARBA" id="ARBA00023136"/>
    </source>
</evidence>
<feature type="signal peptide" evidence="17">
    <location>
        <begin position="1"/>
        <end position="17"/>
    </location>
</feature>
<dbReference type="Gene3D" id="1.10.510.10">
    <property type="entry name" value="Transferase(Phosphotransferase) domain 1"/>
    <property type="match status" value="1"/>
</dbReference>
<dbReference type="InterPro" id="IPR011009">
    <property type="entry name" value="Kinase-like_dom_sf"/>
</dbReference>
<evidence type="ECO:0000259" key="18">
    <source>
        <dbReference type="PROSITE" id="PS50011"/>
    </source>
</evidence>
<keyword evidence="3" id="KW-0723">Serine/threonine-protein kinase</keyword>
<evidence type="ECO:0000256" key="10">
    <source>
        <dbReference type="ARBA" id="ARBA00022989"/>
    </source>
</evidence>
<dbReference type="EC" id="2.7.11.1" evidence="2"/>
<dbReference type="Proteomes" id="UP000029121">
    <property type="component" value="Unassembled WGS sequence"/>
</dbReference>
<dbReference type="InterPro" id="IPR032872">
    <property type="entry name" value="WAK_assoc_C"/>
</dbReference>
<dbReference type="FunFam" id="1.10.510.10:FF:000590">
    <property type="entry name" value="PR5-like receptor kinase"/>
    <property type="match status" value="1"/>
</dbReference>
<evidence type="ECO:0000313" key="19">
    <source>
        <dbReference type="EMBL" id="EOA34319.1"/>
    </source>
</evidence>
<evidence type="ECO:0000313" key="20">
    <source>
        <dbReference type="Proteomes" id="UP000029121"/>
    </source>
</evidence>
<reference evidence="20" key="1">
    <citation type="journal article" date="2013" name="Nat. Genet.">
        <title>The Capsella rubella genome and the genomic consequences of rapid mating system evolution.</title>
        <authorList>
            <person name="Slotte T."/>
            <person name="Hazzouri K.M."/>
            <person name="Agren J.A."/>
            <person name="Koenig D."/>
            <person name="Maumus F."/>
            <person name="Guo Y.L."/>
            <person name="Steige K."/>
            <person name="Platts A.E."/>
            <person name="Escobar J.S."/>
            <person name="Newman L.K."/>
            <person name="Wang W."/>
            <person name="Mandakova T."/>
            <person name="Vello E."/>
            <person name="Smith L.M."/>
            <person name="Henz S.R."/>
            <person name="Steffen J."/>
            <person name="Takuno S."/>
            <person name="Brandvain Y."/>
            <person name="Coop G."/>
            <person name="Andolfatto P."/>
            <person name="Hu T.T."/>
            <person name="Blanchette M."/>
            <person name="Clark R.M."/>
            <person name="Quesneville H."/>
            <person name="Nordborg M."/>
            <person name="Gaut B.S."/>
            <person name="Lysak M.A."/>
            <person name="Jenkins J."/>
            <person name="Grimwood J."/>
            <person name="Chapman J."/>
            <person name="Prochnik S."/>
            <person name="Shu S."/>
            <person name="Rokhsar D."/>
            <person name="Schmutz J."/>
            <person name="Weigel D."/>
            <person name="Wright S.I."/>
        </authorList>
    </citation>
    <scope>NUCLEOTIDE SEQUENCE [LARGE SCALE GENOMIC DNA]</scope>
    <source>
        <strain evidence="20">cv. Monte Gargano</strain>
    </source>
</reference>
<accession>R0HWS9</accession>
<dbReference type="GO" id="GO:0005524">
    <property type="term" value="F:ATP binding"/>
    <property type="evidence" value="ECO:0007669"/>
    <property type="project" value="UniProtKB-UniRule"/>
</dbReference>
<evidence type="ECO:0000256" key="15">
    <source>
        <dbReference type="PROSITE-ProRule" id="PRU10141"/>
    </source>
</evidence>
<protein>
    <recommendedName>
        <fullName evidence="2">non-specific serine/threonine protein kinase</fullName>
        <ecNumber evidence="2">2.7.11.1</ecNumber>
    </recommendedName>
</protein>
<keyword evidence="11 16" id="KW-0472">Membrane</keyword>
<evidence type="ECO:0000256" key="14">
    <source>
        <dbReference type="ARBA" id="ARBA00048679"/>
    </source>
</evidence>
<evidence type="ECO:0000256" key="7">
    <source>
        <dbReference type="ARBA" id="ARBA00022741"/>
    </source>
</evidence>
<dbReference type="Gene3D" id="3.30.200.20">
    <property type="entry name" value="Phosphorylase Kinase, domain 1"/>
    <property type="match status" value="1"/>
</dbReference>
<dbReference type="Pfam" id="PF13947">
    <property type="entry name" value="GUB_WAK_bind"/>
    <property type="match status" value="2"/>
</dbReference>
<keyword evidence="10 16" id="KW-1133">Transmembrane helix</keyword>
<evidence type="ECO:0000256" key="16">
    <source>
        <dbReference type="SAM" id="Phobius"/>
    </source>
</evidence>
<feature type="transmembrane region" description="Helical" evidence="16">
    <location>
        <begin position="513"/>
        <end position="540"/>
    </location>
</feature>
<dbReference type="InterPro" id="IPR000719">
    <property type="entry name" value="Prot_kinase_dom"/>
</dbReference>
<dbReference type="InterPro" id="IPR045874">
    <property type="entry name" value="LRK10/LRL21-25-like"/>
</dbReference>
<evidence type="ECO:0000256" key="13">
    <source>
        <dbReference type="ARBA" id="ARBA00047899"/>
    </source>
</evidence>
<dbReference type="InterPro" id="IPR017441">
    <property type="entry name" value="Protein_kinase_ATP_BS"/>
</dbReference>
<dbReference type="PROSITE" id="PS00108">
    <property type="entry name" value="PROTEIN_KINASE_ST"/>
    <property type="match status" value="1"/>
</dbReference>
<evidence type="ECO:0000256" key="9">
    <source>
        <dbReference type="ARBA" id="ARBA00022840"/>
    </source>
</evidence>